<dbReference type="Proteomes" id="UP000188219">
    <property type="component" value="Chromosome"/>
</dbReference>
<dbReference type="KEGG" id="maga:Mag101_07290"/>
<dbReference type="STRING" id="260552.Mag101_07290"/>
<keyword evidence="2" id="KW-1185">Reference proteome</keyword>
<gene>
    <name evidence="1" type="ORF">Mag101_07290</name>
</gene>
<evidence type="ECO:0000313" key="2">
    <source>
        <dbReference type="Proteomes" id="UP000188219"/>
    </source>
</evidence>
<dbReference type="RefSeq" id="WP_077402830.1">
    <property type="nucleotide sequence ID" value="NZ_CP019650.1"/>
</dbReference>
<protein>
    <submittedName>
        <fullName evidence="1">Uncharacterized protein</fullName>
    </submittedName>
</protein>
<accession>A0A1Q2M5G1</accession>
<proteinExistence type="predicted"/>
<dbReference type="AlphaFoldDB" id="A0A1Q2M5G1"/>
<dbReference type="EMBL" id="CP019650">
    <property type="protein sequence ID" value="AQQ67462.1"/>
    <property type="molecule type" value="Genomic_DNA"/>
</dbReference>
<name>A0A1Q2M5G1_9GAMM</name>
<sequence>MDKIREAIEAAGKLAAIAVSNPASAAEVQPLFCAVISALQSQQEAEPVGHNRNSDEVFGKGLQVYPSPTAQDSKGSVPEGELKAQALRDFAGTLMGAIDAGFVEWDKVKPSTIEKMLLEEAESVLSAAPSVAEKAGWLDPMYYPPSDDDEDENGCIFAVNTLGSVNRISAHECRRDTDIYSHWFHTHLYRPLPPEGEQ</sequence>
<evidence type="ECO:0000313" key="1">
    <source>
        <dbReference type="EMBL" id="AQQ67462.1"/>
    </source>
</evidence>
<organism evidence="1 2">
    <name type="scientific">Microbulbifer agarilyticus</name>
    <dbReference type="NCBI Taxonomy" id="260552"/>
    <lineage>
        <taxon>Bacteria</taxon>
        <taxon>Pseudomonadati</taxon>
        <taxon>Pseudomonadota</taxon>
        <taxon>Gammaproteobacteria</taxon>
        <taxon>Cellvibrionales</taxon>
        <taxon>Microbulbiferaceae</taxon>
        <taxon>Microbulbifer</taxon>
    </lineage>
</organism>
<reference evidence="1" key="1">
    <citation type="submission" date="2017-02" db="EMBL/GenBank/DDBJ databases">
        <title>Genome of Microbulbifer agarilyticus GP101.</title>
        <authorList>
            <person name="Jung J."/>
            <person name="Bae S.S."/>
            <person name="Baek K."/>
        </authorList>
    </citation>
    <scope>NUCLEOTIDE SEQUENCE [LARGE SCALE GENOMIC DNA]</scope>
    <source>
        <strain evidence="1">GP101</strain>
    </source>
</reference>